<protein>
    <submittedName>
        <fullName evidence="12">Sodium bicarbonate transporter-like protein 11</fullName>
    </submittedName>
</protein>
<dbReference type="PANTHER" id="PTHR11453">
    <property type="entry name" value="ANION EXCHANGE PROTEIN"/>
    <property type="match status" value="1"/>
</dbReference>
<feature type="transmembrane region" description="Helical" evidence="10">
    <location>
        <begin position="572"/>
        <end position="592"/>
    </location>
</feature>
<feature type="transmembrane region" description="Helical" evidence="10">
    <location>
        <begin position="613"/>
        <end position="636"/>
    </location>
</feature>
<sequence length="813" mass="90027">MRGGFPWRRAAAGSDGNGGRNAPGNVEPDEDPQAEQGLQASTGSTPSSSDGALHNPNEPAGVGVATNVMVHLERVPVLSVGEEVRAAKELRRIANVQDGDRSVVLLDVPHVENCAHALDVALHGLVKAGYVDDESSIHEAIKDAVLVSPTADHEQHGHHEDNPTSDDSLPVWRHSIQGRSFVVVHAKVQGLPAPQTCIVRLLHGSTELAFNSHASSPVHFLVLVLGHSGEVKLTKSDAVRAQHFATMLRDETFYADAMEAHDEQAFRSAVGAYVDREEMMEHNAFDQGHKGNDADEFDDMQRTGKLFGGLRNDIRRKYRWSVYKSDWTDGLNDWRSIVKYISTIAWLYFAVIMPVIAFGSVNDANTNQAIGVSETVLSQAISGGMAALFAGQPLAISMTTGPVTVFIQVLFNWSEALDIDFLPFYAWTGIWCGIILTAVVAFDLIAYVRYVGQFTEEIFAGLVAVIFISEFLTPLIIAAQDDPTDVFLLSLVLSLGIFFMARILSQAERSYLLNKTTRTLLADFGMPASVLLWSGLRQIFTNVDVEMLPVPEKSGILTTSGRPWLVDLGNISAGYVFLAFVPGLLLALLFFVDQNVAVLLTCKRENKLKKGTGYFLDMQVIAIAVVICSILGVPWANAAVPHSHLHARMLAETEEYELHGRAYTRVIRARETRVTNTVAHLLIFASMFLLFIVGYIPSSVVWGFFLYIGVATIDGNQLFERLLLVFTQPSKFPSAHYIRRVPLKRVFLYTAIQLVLLIFLWFVNQNFYISGTPVFNAGLLFPLIIISFIPIRKFMLPKFFTRRELHALEMEHE</sequence>
<keyword evidence="13" id="KW-1185">Reference proteome</keyword>
<dbReference type="OMA" id="WASLTKH"/>
<dbReference type="GO" id="GO:0050801">
    <property type="term" value="P:monoatomic ion homeostasis"/>
    <property type="evidence" value="ECO:0007669"/>
    <property type="project" value="TreeGrafter"/>
</dbReference>
<feature type="transmembrane region" description="Helical" evidence="10">
    <location>
        <begin position="681"/>
        <end position="708"/>
    </location>
</feature>
<reference evidence="13" key="1">
    <citation type="journal article" date="2019" name="Nat. Commun.">
        <title>Expansion of phycobilisome linker gene families in mesophilic red algae.</title>
        <authorList>
            <person name="Lee J."/>
            <person name="Kim D."/>
            <person name="Bhattacharya D."/>
            <person name="Yoon H.S."/>
        </authorList>
    </citation>
    <scope>NUCLEOTIDE SEQUENCE [LARGE SCALE GENOMIC DNA]</scope>
    <source>
        <strain evidence="13">CCMP 1328</strain>
    </source>
</reference>
<evidence type="ECO:0000256" key="10">
    <source>
        <dbReference type="SAM" id="Phobius"/>
    </source>
</evidence>
<evidence type="ECO:0000256" key="9">
    <source>
        <dbReference type="SAM" id="MobiDB-lite"/>
    </source>
</evidence>
<organism evidence="12 13">
    <name type="scientific">Porphyridium purpureum</name>
    <name type="common">Red alga</name>
    <name type="synonym">Porphyridium cruentum</name>
    <dbReference type="NCBI Taxonomy" id="35688"/>
    <lineage>
        <taxon>Eukaryota</taxon>
        <taxon>Rhodophyta</taxon>
        <taxon>Bangiophyceae</taxon>
        <taxon>Porphyridiales</taxon>
        <taxon>Porphyridiaceae</taxon>
        <taxon>Porphyridium</taxon>
    </lineage>
</organism>
<evidence type="ECO:0000256" key="8">
    <source>
        <dbReference type="ARBA" id="ARBA00023136"/>
    </source>
</evidence>
<dbReference type="PANTHER" id="PTHR11453:SF127">
    <property type="entry name" value="SOLUTE CARRIER FAMILY 4 MEMBER 11"/>
    <property type="match status" value="1"/>
</dbReference>
<feature type="transmembrane region" description="Helical" evidence="10">
    <location>
        <begin position="337"/>
        <end position="358"/>
    </location>
</feature>
<comment type="caution">
    <text evidence="12">The sequence shown here is derived from an EMBL/GenBank/DDBJ whole genome shotgun (WGS) entry which is preliminary data.</text>
</comment>
<evidence type="ECO:0000256" key="5">
    <source>
        <dbReference type="ARBA" id="ARBA00022692"/>
    </source>
</evidence>
<proteinExistence type="inferred from homology"/>
<evidence type="ECO:0000256" key="2">
    <source>
        <dbReference type="ARBA" id="ARBA00010993"/>
    </source>
</evidence>
<keyword evidence="3" id="KW-0813">Transport</keyword>
<feature type="transmembrane region" description="Helical" evidence="10">
    <location>
        <begin position="775"/>
        <end position="795"/>
    </location>
</feature>
<feature type="transmembrane region" description="Helical" evidence="10">
    <location>
        <begin position="486"/>
        <end position="505"/>
    </location>
</feature>
<dbReference type="EMBL" id="VRMN01000010">
    <property type="protein sequence ID" value="KAA8492257.1"/>
    <property type="molecule type" value="Genomic_DNA"/>
</dbReference>
<gene>
    <name evidence="12" type="ORF">FVE85_3695</name>
</gene>
<dbReference type="InterPro" id="IPR003020">
    <property type="entry name" value="HCO3_transpt_euk"/>
</dbReference>
<accession>A0A5J4YPB9</accession>
<dbReference type="Pfam" id="PF00955">
    <property type="entry name" value="HCO3_cotransp"/>
    <property type="match status" value="2"/>
</dbReference>
<feature type="region of interest" description="Disordered" evidence="9">
    <location>
        <begin position="1"/>
        <end position="62"/>
    </location>
</feature>
<dbReference type="InterPro" id="IPR016152">
    <property type="entry name" value="PTrfase/Anion_transptr"/>
</dbReference>
<feature type="domain" description="Bicarbonate transporter-like transmembrane" evidence="11">
    <location>
        <begin position="305"/>
        <end position="481"/>
    </location>
</feature>
<comment type="subcellular location">
    <subcellularLocation>
        <location evidence="1">Cell membrane</location>
        <topology evidence="1">Multi-pass membrane protein</topology>
    </subcellularLocation>
</comment>
<evidence type="ECO:0000259" key="11">
    <source>
        <dbReference type="Pfam" id="PF00955"/>
    </source>
</evidence>
<dbReference type="GO" id="GO:0006820">
    <property type="term" value="P:monoatomic anion transport"/>
    <property type="evidence" value="ECO:0007669"/>
    <property type="project" value="InterPro"/>
</dbReference>
<keyword evidence="7" id="KW-0406">Ion transport</keyword>
<dbReference type="OrthoDB" id="1735926at2759"/>
<dbReference type="InterPro" id="IPR011531">
    <property type="entry name" value="HCO3_transpt-like_TM_dom"/>
</dbReference>
<feature type="transmembrane region" description="Helical" evidence="10">
    <location>
        <begin position="517"/>
        <end position="536"/>
    </location>
</feature>
<dbReference type="PRINTS" id="PR01231">
    <property type="entry name" value="HCO3TRNSPORT"/>
</dbReference>
<evidence type="ECO:0000256" key="7">
    <source>
        <dbReference type="ARBA" id="ARBA00023065"/>
    </source>
</evidence>
<dbReference type="Gene3D" id="1.10.287.570">
    <property type="entry name" value="Helical hairpin bin"/>
    <property type="match status" value="1"/>
</dbReference>
<keyword evidence="6 10" id="KW-1133">Transmembrane helix</keyword>
<feature type="transmembrane region" description="Helical" evidence="10">
    <location>
        <begin position="746"/>
        <end position="763"/>
    </location>
</feature>
<feature type="transmembrane region" description="Helical" evidence="10">
    <location>
        <begin position="458"/>
        <end position="480"/>
    </location>
</feature>
<dbReference type="GO" id="GO:0005452">
    <property type="term" value="F:solute:inorganic anion antiporter activity"/>
    <property type="evidence" value="ECO:0007669"/>
    <property type="project" value="InterPro"/>
</dbReference>
<keyword evidence="4" id="KW-1003">Cell membrane</keyword>
<name>A0A5J4YPB9_PORPP</name>
<evidence type="ECO:0000256" key="1">
    <source>
        <dbReference type="ARBA" id="ARBA00004651"/>
    </source>
</evidence>
<feature type="domain" description="Bicarbonate transporter-like transmembrane" evidence="11">
    <location>
        <begin position="484"/>
        <end position="812"/>
    </location>
</feature>
<feature type="compositionally biased region" description="Polar residues" evidence="9">
    <location>
        <begin position="36"/>
        <end position="50"/>
    </location>
</feature>
<feature type="transmembrane region" description="Helical" evidence="10">
    <location>
        <begin position="424"/>
        <end position="446"/>
    </location>
</feature>
<dbReference type="Proteomes" id="UP000324585">
    <property type="component" value="Unassembled WGS sequence"/>
</dbReference>
<dbReference type="GO" id="GO:0005886">
    <property type="term" value="C:plasma membrane"/>
    <property type="evidence" value="ECO:0007669"/>
    <property type="project" value="UniProtKB-SubCell"/>
</dbReference>
<comment type="similarity">
    <text evidence="2">Belongs to the anion exchanger (TC 2.A.31) family.</text>
</comment>
<evidence type="ECO:0000313" key="12">
    <source>
        <dbReference type="EMBL" id="KAA8492257.1"/>
    </source>
</evidence>
<evidence type="ECO:0000256" key="3">
    <source>
        <dbReference type="ARBA" id="ARBA00022448"/>
    </source>
</evidence>
<evidence type="ECO:0000256" key="6">
    <source>
        <dbReference type="ARBA" id="ARBA00022989"/>
    </source>
</evidence>
<dbReference type="AlphaFoldDB" id="A0A5J4YPB9"/>
<dbReference type="Gene3D" id="3.40.930.10">
    <property type="entry name" value="Mannitol-specific EII, Chain A"/>
    <property type="match status" value="1"/>
</dbReference>
<keyword evidence="5 10" id="KW-0812">Transmembrane</keyword>
<evidence type="ECO:0000256" key="4">
    <source>
        <dbReference type="ARBA" id="ARBA00022475"/>
    </source>
</evidence>
<evidence type="ECO:0000313" key="13">
    <source>
        <dbReference type="Proteomes" id="UP000324585"/>
    </source>
</evidence>
<dbReference type="SUPFAM" id="SSF55804">
    <property type="entry name" value="Phoshotransferase/anion transport protein"/>
    <property type="match status" value="1"/>
</dbReference>
<keyword evidence="8 10" id="KW-0472">Membrane</keyword>